<dbReference type="AlphaFoldDB" id="A0A2A4T415"/>
<comment type="subcellular location">
    <subcellularLocation>
        <location evidence="1">Membrane</location>
        <topology evidence="1">Multi-pass membrane protein</topology>
    </subcellularLocation>
</comment>
<evidence type="ECO:0000256" key="6">
    <source>
        <dbReference type="SAM" id="Phobius"/>
    </source>
</evidence>
<evidence type="ECO:0000256" key="2">
    <source>
        <dbReference type="ARBA" id="ARBA00007362"/>
    </source>
</evidence>
<dbReference type="Gene3D" id="1.10.3730.20">
    <property type="match status" value="1"/>
</dbReference>
<dbReference type="Pfam" id="PF00892">
    <property type="entry name" value="EamA"/>
    <property type="match status" value="1"/>
</dbReference>
<evidence type="ECO:0000259" key="7">
    <source>
        <dbReference type="Pfam" id="PF00892"/>
    </source>
</evidence>
<feature type="transmembrane region" description="Helical" evidence="6">
    <location>
        <begin position="157"/>
        <end position="175"/>
    </location>
</feature>
<dbReference type="EMBL" id="NVSR01000038">
    <property type="protein sequence ID" value="PCI28242.1"/>
    <property type="molecule type" value="Genomic_DNA"/>
</dbReference>
<feature type="transmembrane region" description="Helical" evidence="6">
    <location>
        <begin position="129"/>
        <end position="151"/>
    </location>
</feature>
<comment type="caution">
    <text evidence="8">The sequence shown here is derived from an EMBL/GenBank/DDBJ whole genome shotgun (WGS) entry which is preliminary data.</text>
</comment>
<organism evidence="8 9">
    <name type="scientific">SAR324 cluster bacterium</name>
    <dbReference type="NCBI Taxonomy" id="2024889"/>
    <lineage>
        <taxon>Bacteria</taxon>
        <taxon>Deltaproteobacteria</taxon>
        <taxon>SAR324 cluster</taxon>
    </lineage>
</organism>
<dbReference type="InterPro" id="IPR037185">
    <property type="entry name" value="EmrE-like"/>
</dbReference>
<feature type="domain" description="EamA" evidence="7">
    <location>
        <begin position="40"/>
        <end position="169"/>
    </location>
</feature>
<accession>A0A2A4T415</accession>
<dbReference type="PANTHER" id="PTHR32322">
    <property type="entry name" value="INNER MEMBRANE TRANSPORTER"/>
    <property type="match status" value="1"/>
</dbReference>
<evidence type="ECO:0000256" key="3">
    <source>
        <dbReference type="ARBA" id="ARBA00022692"/>
    </source>
</evidence>
<name>A0A2A4T415_9DELT</name>
<dbReference type="Proteomes" id="UP000218113">
    <property type="component" value="Unassembled WGS sequence"/>
</dbReference>
<keyword evidence="4 6" id="KW-1133">Transmembrane helix</keyword>
<feature type="transmembrane region" description="Helical" evidence="6">
    <location>
        <begin position="98"/>
        <end position="117"/>
    </location>
</feature>
<dbReference type="SUPFAM" id="SSF103481">
    <property type="entry name" value="Multidrug resistance efflux transporter EmrE"/>
    <property type="match status" value="1"/>
</dbReference>
<evidence type="ECO:0000256" key="4">
    <source>
        <dbReference type="ARBA" id="ARBA00022989"/>
    </source>
</evidence>
<evidence type="ECO:0000256" key="1">
    <source>
        <dbReference type="ARBA" id="ARBA00004141"/>
    </source>
</evidence>
<feature type="transmembrane region" description="Helical" evidence="6">
    <location>
        <begin position="72"/>
        <end position="92"/>
    </location>
</feature>
<dbReference type="InterPro" id="IPR000620">
    <property type="entry name" value="EamA_dom"/>
</dbReference>
<dbReference type="InterPro" id="IPR050638">
    <property type="entry name" value="AA-Vitamin_Transporters"/>
</dbReference>
<evidence type="ECO:0000256" key="5">
    <source>
        <dbReference type="ARBA" id="ARBA00023136"/>
    </source>
</evidence>
<feature type="transmembrane region" description="Helical" evidence="6">
    <location>
        <begin position="37"/>
        <end position="60"/>
    </location>
</feature>
<proteinExistence type="inferred from homology"/>
<dbReference type="PANTHER" id="PTHR32322:SF2">
    <property type="entry name" value="EAMA DOMAIN-CONTAINING PROTEIN"/>
    <property type="match status" value="1"/>
</dbReference>
<keyword evidence="5 6" id="KW-0472">Membrane</keyword>
<protein>
    <recommendedName>
        <fullName evidence="7">EamA domain-containing protein</fullName>
    </recommendedName>
</protein>
<feature type="transmembrane region" description="Helical" evidence="6">
    <location>
        <begin position="7"/>
        <end position="25"/>
    </location>
</feature>
<evidence type="ECO:0000313" key="8">
    <source>
        <dbReference type="EMBL" id="PCI28242.1"/>
    </source>
</evidence>
<evidence type="ECO:0000313" key="9">
    <source>
        <dbReference type="Proteomes" id="UP000218113"/>
    </source>
</evidence>
<reference evidence="9" key="1">
    <citation type="submission" date="2017-08" db="EMBL/GenBank/DDBJ databases">
        <title>A dynamic microbial community with high functional redundancy inhabits the cold, oxic subseafloor aquifer.</title>
        <authorList>
            <person name="Tully B.J."/>
            <person name="Wheat C.G."/>
            <person name="Glazer B.T."/>
            <person name="Huber J.A."/>
        </authorList>
    </citation>
    <scope>NUCLEOTIDE SEQUENCE [LARGE SCALE GENOMIC DNA]</scope>
</reference>
<sequence length="179" mass="19375">MILKERLNPLLLPGALVALGGIYWMNRQGGSFLSGELSFYLWGLLAAAAFGSSQLLLKVIIHQVEPLQLNHVRLFMGALFLALTPGTLPSLLQLSVEGWLLAATSAIFGPSLSRVLQMYALRYIPVSQSILFTMLTPVFALVLSVLFLGSSPSSGEILGGIIIMLGISIPIFHLIKTQR</sequence>
<comment type="similarity">
    <text evidence="2">Belongs to the EamA transporter family.</text>
</comment>
<dbReference type="GO" id="GO:0016020">
    <property type="term" value="C:membrane"/>
    <property type="evidence" value="ECO:0007669"/>
    <property type="project" value="UniProtKB-SubCell"/>
</dbReference>
<gene>
    <name evidence="8" type="ORF">COB67_06920</name>
</gene>
<keyword evidence="3 6" id="KW-0812">Transmembrane</keyword>